<organism evidence="2 3">
    <name type="scientific">Vitis vinifera</name>
    <name type="common">Grape</name>
    <dbReference type="NCBI Taxonomy" id="29760"/>
    <lineage>
        <taxon>Eukaryota</taxon>
        <taxon>Viridiplantae</taxon>
        <taxon>Streptophyta</taxon>
        <taxon>Embryophyta</taxon>
        <taxon>Tracheophyta</taxon>
        <taxon>Spermatophyta</taxon>
        <taxon>Magnoliopsida</taxon>
        <taxon>eudicotyledons</taxon>
        <taxon>Gunneridae</taxon>
        <taxon>Pentapetalae</taxon>
        <taxon>rosids</taxon>
        <taxon>Vitales</taxon>
        <taxon>Vitaceae</taxon>
        <taxon>Viteae</taxon>
        <taxon>Vitis</taxon>
    </lineage>
</organism>
<sequence>MAPPTTVRGGHGLERKKKNEMKNKENERKEKGIREDERKGGWRENGREKR</sequence>
<name>F6HB22_VITVI</name>
<dbReference type="Proteomes" id="UP000009183">
    <property type="component" value="Chromosome 5"/>
</dbReference>
<evidence type="ECO:0000256" key="1">
    <source>
        <dbReference type="SAM" id="MobiDB-lite"/>
    </source>
</evidence>
<dbReference type="InParanoid" id="F6HB22"/>
<accession>F6HB22</accession>
<evidence type="ECO:0000313" key="2">
    <source>
        <dbReference type="EMBL" id="CCB49391.1"/>
    </source>
</evidence>
<feature type="compositionally biased region" description="Basic and acidic residues" evidence="1">
    <location>
        <begin position="20"/>
        <end position="50"/>
    </location>
</feature>
<feature type="region of interest" description="Disordered" evidence="1">
    <location>
        <begin position="1"/>
        <end position="50"/>
    </location>
</feature>
<keyword evidence="3" id="KW-1185">Reference proteome</keyword>
<reference evidence="3" key="1">
    <citation type="journal article" date="2007" name="Nature">
        <title>The grapevine genome sequence suggests ancestral hexaploidization in major angiosperm phyla.</title>
        <authorList>
            <consortium name="The French-Italian Public Consortium for Grapevine Genome Characterization."/>
            <person name="Jaillon O."/>
            <person name="Aury J.-M."/>
            <person name="Noel B."/>
            <person name="Policriti A."/>
            <person name="Clepet C."/>
            <person name="Casagrande A."/>
            <person name="Choisne N."/>
            <person name="Aubourg S."/>
            <person name="Vitulo N."/>
            <person name="Jubin C."/>
            <person name="Vezzi A."/>
            <person name="Legeai F."/>
            <person name="Hugueney P."/>
            <person name="Dasilva C."/>
            <person name="Horner D."/>
            <person name="Mica E."/>
            <person name="Jublot D."/>
            <person name="Poulain J."/>
            <person name="Bruyere C."/>
            <person name="Billault A."/>
            <person name="Segurens B."/>
            <person name="Gouyvenoux M."/>
            <person name="Ugarte E."/>
            <person name="Cattonaro F."/>
            <person name="Anthouard V."/>
            <person name="Vico V."/>
            <person name="Del Fabbro C."/>
            <person name="Alaux M."/>
            <person name="Di Gaspero G."/>
            <person name="Dumas V."/>
            <person name="Felice N."/>
            <person name="Paillard S."/>
            <person name="Juman I."/>
            <person name="Moroldo M."/>
            <person name="Scalabrin S."/>
            <person name="Canaguier A."/>
            <person name="Le Clainche I."/>
            <person name="Malacrida G."/>
            <person name="Durand E."/>
            <person name="Pesole G."/>
            <person name="Laucou V."/>
            <person name="Chatelet P."/>
            <person name="Merdinoglu D."/>
            <person name="Delledonne M."/>
            <person name="Pezzotti M."/>
            <person name="Lecharny A."/>
            <person name="Scarpelli C."/>
            <person name="Artiguenave F."/>
            <person name="Pe M.E."/>
            <person name="Valle G."/>
            <person name="Morgante M."/>
            <person name="Caboche M."/>
            <person name="Adam-Blondon A.-F."/>
            <person name="Weissenbach J."/>
            <person name="Quetier F."/>
            <person name="Wincker P."/>
        </authorList>
    </citation>
    <scope>NUCLEOTIDE SEQUENCE [LARGE SCALE GENOMIC DNA]</scope>
    <source>
        <strain evidence="3">cv. Pinot noir / PN40024</strain>
    </source>
</reference>
<evidence type="ECO:0000313" key="3">
    <source>
        <dbReference type="Proteomes" id="UP000009183"/>
    </source>
</evidence>
<gene>
    <name evidence="2" type="ordered locus">VIT_05s0094g00720</name>
</gene>
<dbReference type="HOGENOM" id="CLU_3128173_0_0_1"/>
<protein>
    <submittedName>
        <fullName evidence="2">Uncharacterized protein</fullName>
    </submittedName>
</protein>
<dbReference type="PaxDb" id="29760-VIT_05s0094g00720.t01"/>
<dbReference type="EMBL" id="FN595507">
    <property type="protein sequence ID" value="CCB49391.1"/>
    <property type="molecule type" value="Genomic_DNA"/>
</dbReference>
<dbReference type="AlphaFoldDB" id="F6HB22"/>
<proteinExistence type="predicted"/>